<evidence type="ECO:0000256" key="1">
    <source>
        <dbReference type="SAM" id="MobiDB-lite"/>
    </source>
</evidence>
<feature type="region of interest" description="Disordered" evidence="1">
    <location>
        <begin position="92"/>
        <end position="184"/>
    </location>
</feature>
<keyword evidence="5" id="KW-1185">Reference proteome</keyword>
<accession>A0A852SI39</accession>
<proteinExistence type="predicted"/>
<name>A0A852SI39_9MICO</name>
<feature type="compositionally biased region" description="Gly residues" evidence="1">
    <location>
        <begin position="104"/>
        <end position="133"/>
    </location>
</feature>
<evidence type="ECO:0000313" key="4">
    <source>
        <dbReference type="EMBL" id="NYD69384.1"/>
    </source>
</evidence>
<dbReference type="EMBL" id="JACCBM010000001">
    <property type="protein sequence ID" value="NYD69384.1"/>
    <property type="molecule type" value="Genomic_DNA"/>
</dbReference>
<dbReference type="Gene3D" id="3.30.505.20">
    <property type="match status" value="2"/>
</dbReference>
<gene>
    <name evidence="4" type="ORF">BJ984_000542</name>
</gene>
<dbReference type="RefSeq" id="WP_179546724.1">
    <property type="nucleotide sequence ID" value="NZ_BSEW01000001.1"/>
</dbReference>
<feature type="signal peptide" evidence="2">
    <location>
        <begin position="1"/>
        <end position="27"/>
    </location>
</feature>
<feature type="region of interest" description="Disordered" evidence="1">
    <location>
        <begin position="50"/>
        <end position="77"/>
    </location>
</feature>
<keyword evidence="2" id="KW-0732">Signal</keyword>
<sequence length="215" mass="21021">MQKKTKIIGGATLAAVLVLGGTGIAYAATDGFEGSDALTGGDLDRAATVASEEIGGGSVTSAERDDDGYELELKGDDGRYYEVELDGSFGVVSSSADDRVGDTGSSGSGSGSGSGESGESGESGTGEAGGPADGGDDEGDGAGAGSASVDPDDLQGEELEKASAAAIAEAGGGSVTDAETSDDADHAYDVEVRLDDGTEVDIDLDASFGVVRTEK</sequence>
<dbReference type="AlphaFoldDB" id="A0A852SI39"/>
<evidence type="ECO:0000313" key="5">
    <source>
        <dbReference type="Proteomes" id="UP000549913"/>
    </source>
</evidence>
<organism evidence="4 5">
    <name type="scientific">Herbiconiux flava</name>
    <dbReference type="NCBI Taxonomy" id="881268"/>
    <lineage>
        <taxon>Bacteria</taxon>
        <taxon>Bacillati</taxon>
        <taxon>Actinomycetota</taxon>
        <taxon>Actinomycetes</taxon>
        <taxon>Micrococcales</taxon>
        <taxon>Microbacteriaceae</taxon>
        <taxon>Herbiconiux</taxon>
    </lineage>
</organism>
<feature type="chain" id="PRO_5032766956" evidence="2">
    <location>
        <begin position="28"/>
        <end position="215"/>
    </location>
</feature>
<dbReference type="Proteomes" id="UP000549913">
    <property type="component" value="Unassembled WGS sequence"/>
</dbReference>
<dbReference type="InterPro" id="IPR025711">
    <property type="entry name" value="PepSY"/>
</dbReference>
<comment type="caution">
    <text evidence="4">The sequence shown here is derived from an EMBL/GenBank/DDBJ whole genome shotgun (WGS) entry which is preliminary data.</text>
</comment>
<feature type="domain" description="PepSY" evidence="3">
    <location>
        <begin position="159"/>
        <end position="206"/>
    </location>
</feature>
<dbReference type="Pfam" id="PF03413">
    <property type="entry name" value="PepSY"/>
    <property type="match status" value="1"/>
</dbReference>
<reference evidence="4 5" key="1">
    <citation type="submission" date="2020-07" db="EMBL/GenBank/DDBJ databases">
        <title>Sequencing the genomes of 1000 actinobacteria strains.</title>
        <authorList>
            <person name="Klenk H.-P."/>
        </authorList>
    </citation>
    <scope>NUCLEOTIDE SEQUENCE [LARGE SCALE GENOMIC DNA]</scope>
    <source>
        <strain evidence="4 5">DSM 26474</strain>
    </source>
</reference>
<evidence type="ECO:0000256" key="2">
    <source>
        <dbReference type="SAM" id="SignalP"/>
    </source>
</evidence>
<protein>
    <submittedName>
        <fullName evidence="4">Putative membrane protein YkoI</fullName>
    </submittedName>
</protein>
<evidence type="ECO:0000259" key="3">
    <source>
        <dbReference type="Pfam" id="PF03413"/>
    </source>
</evidence>